<dbReference type="SUPFAM" id="SSF52540">
    <property type="entry name" value="P-loop containing nucleoside triphosphate hydrolases"/>
    <property type="match status" value="1"/>
</dbReference>
<protein>
    <recommendedName>
        <fullName evidence="4">NACHT domain-containing protein</fullName>
    </recommendedName>
</protein>
<evidence type="ECO:0000313" key="5">
    <source>
        <dbReference type="EnsemblMetazoa" id="XP_019856732.1"/>
    </source>
</evidence>
<evidence type="ECO:0000259" key="4">
    <source>
        <dbReference type="PROSITE" id="PS50837"/>
    </source>
</evidence>
<dbReference type="KEGG" id="aqu:109585192"/>
<feature type="region of interest" description="Disordered" evidence="3">
    <location>
        <begin position="970"/>
        <end position="1009"/>
    </location>
</feature>
<name>A0AAN0JIZ0_AMPQE</name>
<dbReference type="EnsemblMetazoa" id="XM_020001173.1">
    <property type="protein sequence ID" value="XP_019856732.1"/>
    <property type="gene ID" value="LOC109585192"/>
</dbReference>
<dbReference type="InterPro" id="IPR001611">
    <property type="entry name" value="Leu-rich_rpt"/>
</dbReference>
<dbReference type="PROSITE" id="PS50837">
    <property type="entry name" value="NACHT"/>
    <property type="match status" value="1"/>
</dbReference>
<feature type="region of interest" description="Disordered" evidence="3">
    <location>
        <begin position="1"/>
        <end position="26"/>
    </location>
</feature>
<dbReference type="SUPFAM" id="SSF52047">
    <property type="entry name" value="RNI-like"/>
    <property type="match status" value="1"/>
</dbReference>
<evidence type="ECO:0000256" key="1">
    <source>
        <dbReference type="ARBA" id="ARBA00022741"/>
    </source>
</evidence>
<proteinExistence type="predicted"/>
<dbReference type="InterPro" id="IPR027417">
    <property type="entry name" value="P-loop_NTPase"/>
</dbReference>
<keyword evidence="1" id="KW-0547">Nucleotide-binding</keyword>
<dbReference type="GO" id="GO:0005524">
    <property type="term" value="F:ATP binding"/>
    <property type="evidence" value="ECO:0007669"/>
    <property type="project" value="UniProtKB-KW"/>
</dbReference>
<dbReference type="Proteomes" id="UP000007879">
    <property type="component" value="Unassembled WGS sequence"/>
</dbReference>
<evidence type="ECO:0000313" key="6">
    <source>
        <dbReference type="Proteomes" id="UP000007879"/>
    </source>
</evidence>
<dbReference type="InterPro" id="IPR032675">
    <property type="entry name" value="LRR_dom_sf"/>
</dbReference>
<dbReference type="Pfam" id="PF05729">
    <property type="entry name" value="NACHT"/>
    <property type="match status" value="1"/>
</dbReference>
<accession>A0AAN0JIZ0</accession>
<feature type="compositionally biased region" description="Polar residues" evidence="3">
    <location>
        <begin position="970"/>
        <end position="986"/>
    </location>
</feature>
<dbReference type="Gene3D" id="3.40.50.300">
    <property type="entry name" value="P-loop containing nucleotide triphosphate hydrolases"/>
    <property type="match status" value="1"/>
</dbReference>
<dbReference type="Pfam" id="PF13516">
    <property type="entry name" value="LRR_6"/>
    <property type="match status" value="2"/>
</dbReference>
<sequence>MSKNSQVGREKQIQKKPGGVTEKGQHNDLHGHLKLKYPSQLFAYFYSELVSTLIKDCDLLVSLTDSVTDNILRHPVDKEKIRRHSRSIIGCKMLASAVLMYLHKSRYPDHVLCNLLFIFESNEKLMPLVGNMRKKATQFDIELKEICDVQLDLLLSEARESQPAAKCIQKFQSSFQLPPDPKCSLMVSQGVQEFIPLDKASLKGESPIGQTSRLYINELCNVPPSSWILIEGVSGIGKSTLAYEMLKQWKDGTALQQYSYVLLLRLRNENVHQQWSPSPDVPQLIEDCLNEQYIEPPEIKSILDNKGHNLLLILEGYDELPKGKFKFQMEVFRQLKSDFHNAVVAITIHPSFLYQLSENILFTKEIEILGFNKSSQNRYIEIAFKNDKNKIEEFTESIKSCPIIKQYLNVPLHLAIMIEIASSSSQKPLPQTITELYKSFVMILICRQSKIDILDDLDSLPLSEKSIFQKICELALEDQIVFDCDDSNTLGLMKREFKIEGKDVCMKSSSFLHSTIKKFLAAYQMQTEEKKVFKSYRNNRQFSTTMHFLAGLTELQESFDTIKFLGEHIFHLDQFHHLMELKNDASVSKVLNKNKMIEVSRISRAITLQDFYVLGRCFGLSSCSWKLGFTIRGLSSEHIKMFVSGFNDVMPQSQQQQHPSLEHVVFSLNPIGNEGLATFLSLPPSILCTISEFFLRAALMKNGCFKSNCLKKFEQLDALKIFLFHDNEFNKGEQQQLIDVLCTLKHLEKVSFSNLSPQECFTLLSQSHLTELELYELSLESVEELLISLTQCMTLECIELYQSPITKETVERSLQHSLPHCTLKELKLINCEIDSKTANLIIDAATHSPTLQVIDLSDNVIDDKGGCYIASKLEELLVSRPRPSPRLQLAGETRELHNSAENILQLFLQHNFFAKKSIEEFTGKLTQLPYAFTIHLSLQWKDYVETKLRHVEELLLINVQNDNLVLQTRQQPQHTYSTQAPSATNGTDKDDTGSGWIEVKNPRRGRPHK</sequence>
<reference evidence="5" key="2">
    <citation type="submission" date="2024-06" db="UniProtKB">
        <authorList>
            <consortium name="EnsemblMetazoa"/>
        </authorList>
    </citation>
    <scope>IDENTIFICATION</scope>
</reference>
<dbReference type="GeneID" id="109585192"/>
<dbReference type="AlphaFoldDB" id="A0AAN0JIZ0"/>
<dbReference type="RefSeq" id="XP_019856732.1">
    <property type="nucleotide sequence ID" value="XM_020001173.1"/>
</dbReference>
<feature type="domain" description="NACHT" evidence="4">
    <location>
        <begin position="226"/>
        <end position="320"/>
    </location>
</feature>
<keyword evidence="6" id="KW-1185">Reference proteome</keyword>
<dbReference type="PANTHER" id="PTHR46312">
    <property type="entry name" value="NACHT DOMAIN-CONTAINING PROTEIN"/>
    <property type="match status" value="1"/>
</dbReference>
<organism evidence="5 6">
    <name type="scientific">Amphimedon queenslandica</name>
    <name type="common">Sponge</name>
    <dbReference type="NCBI Taxonomy" id="400682"/>
    <lineage>
        <taxon>Eukaryota</taxon>
        <taxon>Metazoa</taxon>
        <taxon>Porifera</taxon>
        <taxon>Demospongiae</taxon>
        <taxon>Heteroscleromorpha</taxon>
        <taxon>Haplosclerida</taxon>
        <taxon>Niphatidae</taxon>
        <taxon>Amphimedon</taxon>
    </lineage>
</organism>
<dbReference type="PANTHER" id="PTHR46312:SF2">
    <property type="entry name" value="NUCLEOTIDE-BINDING OLIGOMERIZATION DOMAIN-CONTAINING PROTEIN 2-LIKE"/>
    <property type="match status" value="1"/>
</dbReference>
<reference evidence="6" key="1">
    <citation type="journal article" date="2010" name="Nature">
        <title>The Amphimedon queenslandica genome and the evolution of animal complexity.</title>
        <authorList>
            <person name="Srivastava M."/>
            <person name="Simakov O."/>
            <person name="Chapman J."/>
            <person name="Fahey B."/>
            <person name="Gauthier M.E."/>
            <person name="Mitros T."/>
            <person name="Richards G.S."/>
            <person name="Conaco C."/>
            <person name="Dacre M."/>
            <person name="Hellsten U."/>
            <person name="Larroux C."/>
            <person name="Putnam N.H."/>
            <person name="Stanke M."/>
            <person name="Adamska M."/>
            <person name="Darling A."/>
            <person name="Degnan S.M."/>
            <person name="Oakley T.H."/>
            <person name="Plachetzki D.C."/>
            <person name="Zhai Y."/>
            <person name="Adamski M."/>
            <person name="Calcino A."/>
            <person name="Cummins S.F."/>
            <person name="Goodstein D.M."/>
            <person name="Harris C."/>
            <person name="Jackson D.J."/>
            <person name="Leys S.P."/>
            <person name="Shu S."/>
            <person name="Woodcroft B.J."/>
            <person name="Vervoort M."/>
            <person name="Kosik K.S."/>
            <person name="Manning G."/>
            <person name="Degnan B.M."/>
            <person name="Rokhsar D.S."/>
        </authorList>
    </citation>
    <scope>NUCLEOTIDE SEQUENCE [LARGE SCALE GENOMIC DNA]</scope>
</reference>
<dbReference type="InterPro" id="IPR007111">
    <property type="entry name" value="NACHT_NTPase"/>
</dbReference>
<evidence type="ECO:0000256" key="2">
    <source>
        <dbReference type="ARBA" id="ARBA00022840"/>
    </source>
</evidence>
<dbReference type="Gene3D" id="3.80.10.10">
    <property type="entry name" value="Ribonuclease Inhibitor"/>
    <property type="match status" value="1"/>
</dbReference>
<keyword evidence="2" id="KW-0067">ATP-binding</keyword>
<evidence type="ECO:0000256" key="3">
    <source>
        <dbReference type="SAM" id="MobiDB-lite"/>
    </source>
</evidence>